<dbReference type="PROSITE" id="PS51186">
    <property type="entry name" value="GNAT"/>
    <property type="match status" value="1"/>
</dbReference>
<dbReference type="Pfam" id="PF00583">
    <property type="entry name" value="Acetyltransf_1"/>
    <property type="match status" value="1"/>
</dbReference>
<dbReference type="PANTHER" id="PTHR43877">
    <property type="entry name" value="AMINOALKYLPHOSPHONATE N-ACETYLTRANSFERASE-RELATED-RELATED"/>
    <property type="match status" value="1"/>
</dbReference>
<dbReference type="Gene3D" id="3.40.630.30">
    <property type="match status" value="1"/>
</dbReference>
<proteinExistence type="predicted"/>
<evidence type="ECO:0000256" key="1">
    <source>
        <dbReference type="ARBA" id="ARBA00022679"/>
    </source>
</evidence>
<evidence type="ECO:0000313" key="4">
    <source>
        <dbReference type="EMBL" id="BBL06136.1"/>
    </source>
</evidence>
<organism evidence="4 5">
    <name type="scientific">Alistipes dispar</name>
    <dbReference type="NCBI Taxonomy" id="2585119"/>
    <lineage>
        <taxon>Bacteria</taxon>
        <taxon>Pseudomonadati</taxon>
        <taxon>Bacteroidota</taxon>
        <taxon>Bacteroidia</taxon>
        <taxon>Bacteroidales</taxon>
        <taxon>Rikenellaceae</taxon>
        <taxon>Alistipes</taxon>
    </lineage>
</organism>
<sequence>MTRAEFPLLSGFLYEAIFIPEGAAPPPRTVLLSPPLRDYVAGFGSRRDDRALVAEAAGRVVGAVWVRCGAGFGRVAEGVPELAVALDPACRGRGVGTRLLRAMLRSLADEGYPAVSLSVQKANPAVRLYRRLGFRVVREHPEEYVMVCVLA</sequence>
<dbReference type="InterPro" id="IPR016181">
    <property type="entry name" value="Acyl_CoA_acyltransferase"/>
</dbReference>
<name>A0A4Y1X0V0_9BACT</name>
<gene>
    <name evidence="4" type="ORF">A5CPEGH6_07740</name>
</gene>
<dbReference type="PANTHER" id="PTHR43877:SF2">
    <property type="entry name" value="AMINOALKYLPHOSPHONATE N-ACETYLTRANSFERASE-RELATED"/>
    <property type="match status" value="1"/>
</dbReference>
<dbReference type="InterPro" id="IPR050832">
    <property type="entry name" value="Bact_Acetyltransf"/>
</dbReference>
<dbReference type="KEGG" id="ada:A5CPEGH6_07740"/>
<dbReference type="GO" id="GO:0016747">
    <property type="term" value="F:acyltransferase activity, transferring groups other than amino-acyl groups"/>
    <property type="evidence" value="ECO:0007669"/>
    <property type="project" value="InterPro"/>
</dbReference>
<dbReference type="InterPro" id="IPR000182">
    <property type="entry name" value="GNAT_dom"/>
</dbReference>
<keyword evidence="2" id="KW-0012">Acyltransferase</keyword>
<dbReference type="AlphaFoldDB" id="A0A4Y1X0V0"/>
<reference evidence="5" key="1">
    <citation type="submission" date="2019-06" db="EMBL/GenBank/DDBJ databases">
        <title>Alistipes onderdonkii subsp. vulgaris subsp. nov., Alistipes dispar sp. nov. and Alistipes communis sp. nov., isolated from human faeces, and creation of Alistipes onderdonkii subsp. onderdonkii subsp. nov.</title>
        <authorList>
            <person name="Sakamoto M."/>
            <person name="Ikeyama N."/>
            <person name="Ogata Y."/>
            <person name="Suda W."/>
            <person name="Iino T."/>
            <person name="Hattori M."/>
            <person name="Ohkuma M."/>
        </authorList>
    </citation>
    <scope>NUCLEOTIDE SEQUENCE [LARGE SCALE GENOMIC DNA]</scope>
    <source>
        <strain evidence="5">5CPEGH6</strain>
    </source>
</reference>
<protein>
    <submittedName>
        <fullName evidence="4">N-acetyltransferase</fullName>
    </submittedName>
</protein>
<keyword evidence="5" id="KW-1185">Reference proteome</keyword>
<dbReference type="EMBL" id="AP019736">
    <property type="protein sequence ID" value="BBL06136.1"/>
    <property type="molecule type" value="Genomic_DNA"/>
</dbReference>
<evidence type="ECO:0000256" key="2">
    <source>
        <dbReference type="ARBA" id="ARBA00023315"/>
    </source>
</evidence>
<feature type="domain" description="N-acetyltransferase" evidence="3">
    <location>
        <begin position="4"/>
        <end position="151"/>
    </location>
</feature>
<keyword evidence="1 4" id="KW-0808">Transferase</keyword>
<dbReference type="SUPFAM" id="SSF55729">
    <property type="entry name" value="Acyl-CoA N-acyltransferases (Nat)"/>
    <property type="match status" value="1"/>
</dbReference>
<dbReference type="CDD" id="cd04301">
    <property type="entry name" value="NAT_SF"/>
    <property type="match status" value="1"/>
</dbReference>
<evidence type="ECO:0000259" key="3">
    <source>
        <dbReference type="PROSITE" id="PS51186"/>
    </source>
</evidence>
<evidence type="ECO:0000313" key="5">
    <source>
        <dbReference type="Proteomes" id="UP000319374"/>
    </source>
</evidence>
<accession>A0A4Y1X0V0</accession>
<dbReference type="Proteomes" id="UP000319374">
    <property type="component" value="Chromosome"/>
</dbReference>